<dbReference type="Proteomes" id="UP001605990">
    <property type="component" value="Unassembled WGS sequence"/>
</dbReference>
<evidence type="ECO:0000313" key="5">
    <source>
        <dbReference type="Proteomes" id="UP001605990"/>
    </source>
</evidence>
<reference evidence="3" key="1">
    <citation type="submission" date="2023-03" db="EMBL/GenBank/DDBJ databases">
        <title>Borrelidin-producing and root-colonizing Streptomyces rochei is a potent biopesticide for soil-borne oomycete-caused plant diseases.</title>
        <authorList>
            <person name="Zhou D."/>
            <person name="Wang X."/>
            <person name="Navarro-Munoz J.C."/>
            <person name="Li W."/>
            <person name="Li J."/>
            <person name="Jiu M."/>
            <person name="Deng S."/>
            <person name="Ye Y."/>
            <person name="Daly P."/>
            <person name="Wei L."/>
        </authorList>
    </citation>
    <scope>NUCLEOTIDE SEQUENCE</scope>
    <source>
        <strain evidence="3">JK1</strain>
    </source>
</reference>
<dbReference type="AlphaFoldDB" id="A0AAX3ZTF3"/>
<organism evidence="3 4">
    <name type="scientific">Streptomyces rochei</name>
    <name type="common">Streptomyces parvullus</name>
    <dbReference type="NCBI Taxonomy" id="1928"/>
    <lineage>
        <taxon>Bacteria</taxon>
        <taxon>Bacillati</taxon>
        <taxon>Actinomycetota</taxon>
        <taxon>Actinomycetes</taxon>
        <taxon>Kitasatosporales</taxon>
        <taxon>Streptomycetaceae</taxon>
        <taxon>Streptomyces</taxon>
        <taxon>Streptomyces rochei group</taxon>
    </lineage>
</organism>
<evidence type="ECO:0000313" key="2">
    <source>
        <dbReference type="EMBL" id="MFG6295061.1"/>
    </source>
</evidence>
<dbReference type="EMBL" id="JBIENY010000112">
    <property type="protein sequence ID" value="MFG6295061.1"/>
    <property type="molecule type" value="Genomic_DNA"/>
</dbReference>
<name>A0AAX3ZTF3_STRRO</name>
<gene>
    <name evidence="2" type="ORF">ACGU38_06780</name>
    <name evidence="3" type="ORF">P7W03_30520</name>
</gene>
<keyword evidence="5" id="KW-1185">Reference proteome</keyword>
<dbReference type="RefSeq" id="WP_078495204.1">
    <property type="nucleotide sequence ID" value="NZ_CP121271.1"/>
</dbReference>
<accession>A0AAX3ZTF3</accession>
<evidence type="ECO:0000313" key="3">
    <source>
        <dbReference type="EMBL" id="WMC89673.1"/>
    </source>
</evidence>
<evidence type="ECO:0000313" key="4">
    <source>
        <dbReference type="Proteomes" id="UP001231701"/>
    </source>
</evidence>
<evidence type="ECO:0000256" key="1">
    <source>
        <dbReference type="SAM" id="MobiDB-lite"/>
    </source>
</evidence>
<dbReference type="Proteomes" id="UP001231701">
    <property type="component" value="Chromosome"/>
</dbReference>
<reference evidence="2 5" key="2">
    <citation type="submission" date="2024-10" db="EMBL/GenBank/DDBJ databases">
        <title>Draft genome assembly of a novel steroid transforming actinomycete isolated from African clawed frog Xenopus laevis.</title>
        <authorList>
            <person name="Bragin E."/>
            <person name="Kollerov V."/>
            <person name="Donova M.V."/>
        </authorList>
    </citation>
    <scope>NUCLEOTIDE SEQUENCE [LARGE SCALE GENOMIC DNA]</scope>
    <source>
        <strain evidence="2 5">MTOC-St3</strain>
    </source>
</reference>
<proteinExistence type="predicted"/>
<dbReference type="InterPro" id="IPR045960">
    <property type="entry name" value="DUF6380"/>
</dbReference>
<dbReference type="GeneID" id="90946462"/>
<feature type="compositionally biased region" description="Basic and acidic residues" evidence="1">
    <location>
        <begin position="9"/>
        <end position="23"/>
    </location>
</feature>
<sequence length="53" mass="5895">METPGTLDTPDRYRAAAGEERRATLRWRAASQTETVSRTPFKHHGDRTGKGAP</sequence>
<dbReference type="Pfam" id="PF19907">
    <property type="entry name" value="DUF6380"/>
    <property type="match status" value="1"/>
</dbReference>
<feature type="region of interest" description="Disordered" evidence="1">
    <location>
        <begin position="1"/>
        <end position="53"/>
    </location>
</feature>
<dbReference type="EMBL" id="CP121271">
    <property type="protein sequence ID" value="WMC89673.1"/>
    <property type="molecule type" value="Genomic_DNA"/>
</dbReference>
<protein>
    <submittedName>
        <fullName evidence="2">DUF6380 family protein</fullName>
    </submittedName>
</protein>